<feature type="coiled-coil region" evidence="1">
    <location>
        <begin position="3"/>
        <end position="37"/>
    </location>
</feature>
<protein>
    <recommendedName>
        <fullName evidence="3">DUF1492 domain-containing protein</fullName>
    </recommendedName>
</protein>
<sequence length="145" mass="17412">MTEKEKNEKKKEYLNRYKNAVRKYESLQEQEQQLRSEMDGPRAIEYSDMPKAHNQTDLSDYIVRLDKILSKIINKKRDMQEIRLDIESKIADVADGTQSRVLYLRYIRFMKWEDICVEVGYGWKQIHRIHSKALANFQIPQDDIE</sequence>
<name>A0A8S5U1E3_9CAUD</name>
<dbReference type="EMBL" id="BK015982">
    <property type="protein sequence ID" value="DAF88263.1"/>
    <property type="molecule type" value="Genomic_DNA"/>
</dbReference>
<evidence type="ECO:0000256" key="1">
    <source>
        <dbReference type="SAM" id="Coils"/>
    </source>
</evidence>
<organism evidence="2">
    <name type="scientific">Siphoviridae sp. cttuu15</name>
    <dbReference type="NCBI Taxonomy" id="2825709"/>
    <lineage>
        <taxon>Viruses</taxon>
        <taxon>Duplodnaviria</taxon>
        <taxon>Heunggongvirae</taxon>
        <taxon>Uroviricota</taxon>
        <taxon>Caudoviricetes</taxon>
    </lineage>
</organism>
<keyword evidence="1" id="KW-0175">Coiled coil</keyword>
<evidence type="ECO:0008006" key="3">
    <source>
        <dbReference type="Google" id="ProtNLM"/>
    </source>
</evidence>
<accession>A0A8S5U1E3</accession>
<evidence type="ECO:0000313" key="2">
    <source>
        <dbReference type="EMBL" id="DAF88263.1"/>
    </source>
</evidence>
<reference evidence="2" key="1">
    <citation type="journal article" date="2021" name="Proc. Natl. Acad. Sci. U.S.A.">
        <title>A Catalog of Tens of Thousands of Viruses from Human Metagenomes Reveals Hidden Associations with Chronic Diseases.</title>
        <authorList>
            <person name="Tisza M.J."/>
            <person name="Buck C.B."/>
        </authorList>
    </citation>
    <scope>NUCLEOTIDE SEQUENCE</scope>
    <source>
        <strain evidence="2">Cttuu15</strain>
    </source>
</reference>
<proteinExistence type="predicted"/>